<evidence type="ECO:0000256" key="1">
    <source>
        <dbReference type="SAM" id="Phobius"/>
    </source>
</evidence>
<keyword evidence="1" id="KW-0812">Transmembrane</keyword>
<keyword evidence="1" id="KW-1133">Transmembrane helix</keyword>
<organism evidence="2">
    <name type="scientific">Cacopsylla melanoneura</name>
    <dbReference type="NCBI Taxonomy" id="428564"/>
    <lineage>
        <taxon>Eukaryota</taxon>
        <taxon>Metazoa</taxon>
        <taxon>Ecdysozoa</taxon>
        <taxon>Arthropoda</taxon>
        <taxon>Hexapoda</taxon>
        <taxon>Insecta</taxon>
        <taxon>Pterygota</taxon>
        <taxon>Neoptera</taxon>
        <taxon>Paraneoptera</taxon>
        <taxon>Hemiptera</taxon>
        <taxon>Sternorrhyncha</taxon>
        <taxon>Psylloidea</taxon>
        <taxon>Psyllidae</taxon>
        <taxon>Psyllinae</taxon>
        <taxon>Cacopsylla</taxon>
    </lineage>
</organism>
<feature type="transmembrane region" description="Helical" evidence="1">
    <location>
        <begin position="123"/>
        <end position="145"/>
    </location>
</feature>
<feature type="transmembrane region" description="Helical" evidence="1">
    <location>
        <begin position="45"/>
        <end position="68"/>
    </location>
</feature>
<sequence>MNFDSSHKTQLNYDRSKIGTSQTLTLLYSISPSFPFSKLFDCHHLLLYILPLISFSIVSFMVYPLMSFPIIPFIFYPLISFLRLFPELFQFQFSFYCFSFRRMGSLKVFPVRKLRDNLKIRKTFNFLTTLTFSVAVDAAVAVAVFSNEESF</sequence>
<evidence type="ECO:0008006" key="3">
    <source>
        <dbReference type="Google" id="ProtNLM"/>
    </source>
</evidence>
<proteinExistence type="predicted"/>
<name>A0A8D8Z4Y1_9HEMI</name>
<protein>
    <recommendedName>
        <fullName evidence="3">Transmembrane protein</fullName>
    </recommendedName>
</protein>
<keyword evidence="1" id="KW-0472">Membrane</keyword>
<dbReference type="EMBL" id="HBUF01421444">
    <property type="protein sequence ID" value="CAG6740837.1"/>
    <property type="molecule type" value="Transcribed_RNA"/>
</dbReference>
<feature type="transmembrane region" description="Helical" evidence="1">
    <location>
        <begin position="74"/>
        <end position="98"/>
    </location>
</feature>
<accession>A0A8D8Z4Y1</accession>
<evidence type="ECO:0000313" key="2">
    <source>
        <dbReference type="EMBL" id="CAG6740837.1"/>
    </source>
</evidence>
<dbReference type="EMBL" id="HBUF01421445">
    <property type="protein sequence ID" value="CAG6740838.1"/>
    <property type="molecule type" value="Transcribed_RNA"/>
</dbReference>
<dbReference type="AlphaFoldDB" id="A0A8D8Z4Y1"/>
<reference evidence="2" key="1">
    <citation type="submission" date="2021-05" db="EMBL/GenBank/DDBJ databases">
        <authorList>
            <person name="Alioto T."/>
            <person name="Alioto T."/>
            <person name="Gomez Garrido J."/>
        </authorList>
    </citation>
    <scope>NUCLEOTIDE SEQUENCE</scope>
</reference>